<gene>
    <name evidence="1" type="ORF">CLV63_103136</name>
</gene>
<dbReference type="EMBL" id="PYGA01000003">
    <property type="protein sequence ID" value="PSK99412.1"/>
    <property type="molecule type" value="Genomic_DNA"/>
</dbReference>
<dbReference type="OrthoDB" id="4470560at2"/>
<sequence>MTDDPFTRPDPDAERQKRVYTALFRITERHASGEAKARWDERHMPMEPLDAIRRVANLAGGSGDPEPGAPPVDTADLTAALSLAPRARAEVEALEAGLIDTARGRGMTWQEIAFGLGLNSAQAARQRYERLTERTAGEIVS</sequence>
<protein>
    <recommendedName>
        <fullName evidence="3">DNA-binding protein</fullName>
    </recommendedName>
</protein>
<dbReference type="Proteomes" id="UP000240542">
    <property type="component" value="Unassembled WGS sequence"/>
</dbReference>
<proteinExistence type="predicted"/>
<evidence type="ECO:0000313" key="2">
    <source>
        <dbReference type="Proteomes" id="UP000240542"/>
    </source>
</evidence>
<keyword evidence="2" id="KW-1185">Reference proteome</keyword>
<dbReference type="RefSeq" id="WP_106581831.1">
    <property type="nucleotide sequence ID" value="NZ_PYGA01000003.1"/>
</dbReference>
<accession>A0A2P8DQE5</accession>
<organism evidence="1 2">
    <name type="scientific">Murinocardiopsis flavida</name>
    <dbReference type="NCBI Taxonomy" id="645275"/>
    <lineage>
        <taxon>Bacteria</taxon>
        <taxon>Bacillati</taxon>
        <taxon>Actinomycetota</taxon>
        <taxon>Actinomycetes</taxon>
        <taxon>Streptosporangiales</taxon>
        <taxon>Nocardiopsidaceae</taxon>
        <taxon>Murinocardiopsis</taxon>
    </lineage>
</organism>
<name>A0A2P8DQE5_9ACTN</name>
<reference evidence="1 2" key="1">
    <citation type="submission" date="2018-03" db="EMBL/GenBank/DDBJ databases">
        <title>Genomic Encyclopedia of Archaeal and Bacterial Type Strains, Phase II (KMG-II): from individual species to whole genera.</title>
        <authorList>
            <person name="Goeker M."/>
        </authorList>
    </citation>
    <scope>NUCLEOTIDE SEQUENCE [LARGE SCALE GENOMIC DNA]</scope>
    <source>
        <strain evidence="1 2">DSM 45312</strain>
    </source>
</reference>
<dbReference type="AlphaFoldDB" id="A0A2P8DQE5"/>
<comment type="caution">
    <text evidence="1">The sequence shown here is derived from an EMBL/GenBank/DDBJ whole genome shotgun (WGS) entry which is preliminary data.</text>
</comment>
<evidence type="ECO:0008006" key="3">
    <source>
        <dbReference type="Google" id="ProtNLM"/>
    </source>
</evidence>
<evidence type="ECO:0000313" key="1">
    <source>
        <dbReference type="EMBL" id="PSK99412.1"/>
    </source>
</evidence>